<dbReference type="InterPro" id="IPR045179">
    <property type="entry name" value="YgfZ/GcvT"/>
</dbReference>
<dbReference type="Proteomes" id="UP001139336">
    <property type="component" value="Unassembled WGS sequence"/>
</dbReference>
<keyword evidence="4" id="KW-1185">Reference proteome</keyword>
<dbReference type="PANTHER" id="PTHR22602:SF0">
    <property type="entry name" value="TRANSFERASE CAF17, MITOCHONDRIAL-RELATED"/>
    <property type="match status" value="1"/>
</dbReference>
<dbReference type="EMBL" id="JAKGSI010000004">
    <property type="protein sequence ID" value="MCF4007105.1"/>
    <property type="molecule type" value="Genomic_DNA"/>
</dbReference>
<evidence type="ECO:0000313" key="4">
    <source>
        <dbReference type="Proteomes" id="UP001139336"/>
    </source>
</evidence>
<dbReference type="NCBIfam" id="TIGR03317">
    <property type="entry name" value="ygfZ_signature"/>
    <property type="match status" value="1"/>
</dbReference>
<protein>
    <submittedName>
        <fullName evidence="3">Folate-binding protein</fullName>
    </submittedName>
</protein>
<dbReference type="AlphaFoldDB" id="A0A9X1QS05"/>
<comment type="caution">
    <text evidence="3">The sequence shown here is derived from an EMBL/GenBank/DDBJ whole genome shotgun (WGS) entry which is preliminary data.</text>
</comment>
<reference evidence="3" key="1">
    <citation type="submission" date="2022-01" db="EMBL/GenBank/DDBJ databases">
        <title>Corynebacterium sp. nov isolated from isolated from the feces of the greater white-fronted geese (Anser albifrons) at Poyang Lake, PR China.</title>
        <authorList>
            <person name="Liu Q."/>
        </authorList>
    </citation>
    <scope>NUCLEOTIDE SEQUENCE</scope>
    <source>
        <strain evidence="3">JCM 32435</strain>
    </source>
</reference>
<feature type="region of interest" description="Disordered" evidence="2">
    <location>
        <begin position="350"/>
        <end position="373"/>
    </location>
</feature>
<feature type="region of interest" description="Disordered" evidence="2">
    <location>
        <begin position="1"/>
        <end position="24"/>
    </location>
</feature>
<feature type="compositionally biased region" description="Basic and acidic residues" evidence="2">
    <location>
        <begin position="353"/>
        <end position="363"/>
    </location>
</feature>
<gene>
    <name evidence="3" type="ORF">L1O03_07955</name>
</gene>
<keyword evidence="1" id="KW-0809">Transit peptide</keyword>
<evidence type="ECO:0000256" key="2">
    <source>
        <dbReference type="SAM" id="MobiDB-lite"/>
    </source>
</evidence>
<evidence type="ECO:0000313" key="3">
    <source>
        <dbReference type="EMBL" id="MCF4007105.1"/>
    </source>
</evidence>
<dbReference type="GO" id="GO:0016226">
    <property type="term" value="P:iron-sulfur cluster assembly"/>
    <property type="evidence" value="ECO:0007669"/>
    <property type="project" value="TreeGrafter"/>
</dbReference>
<dbReference type="PANTHER" id="PTHR22602">
    <property type="entry name" value="TRANSFERASE CAF17, MITOCHONDRIAL-RELATED"/>
    <property type="match status" value="1"/>
</dbReference>
<organism evidence="3 4">
    <name type="scientific">Corynebacterium uropygiale</name>
    <dbReference type="NCBI Taxonomy" id="1775911"/>
    <lineage>
        <taxon>Bacteria</taxon>
        <taxon>Bacillati</taxon>
        <taxon>Actinomycetota</taxon>
        <taxon>Actinomycetes</taxon>
        <taxon>Mycobacteriales</taxon>
        <taxon>Corynebacteriaceae</taxon>
        <taxon>Corynebacterium</taxon>
    </lineage>
</organism>
<dbReference type="SUPFAM" id="SSF103025">
    <property type="entry name" value="Folate-binding domain"/>
    <property type="match status" value="1"/>
</dbReference>
<dbReference type="InterPro" id="IPR017703">
    <property type="entry name" value="YgfZ/GCV_T_CS"/>
</dbReference>
<proteinExistence type="predicted"/>
<evidence type="ECO:0000256" key="1">
    <source>
        <dbReference type="ARBA" id="ARBA00022946"/>
    </source>
</evidence>
<dbReference type="RefSeq" id="WP_236119250.1">
    <property type="nucleotide sequence ID" value="NZ_JAKGSI010000004.1"/>
</dbReference>
<sequence length="373" mass="40838">MTSHYTSPLLQIDGATELPDSDAPLLPEHRGVAWHYGDPLVEQRRLDERPGWIDRSHRRVLRVSGPDAPVFLNNLLSQKLDDVPPGFASPALDLDMQGHILHHLDVLRAHDTDTGDPTFLIHVPAGQEESLRTFLQRMIFWSKVEITPADLGVLTLLGEGSHALLRSVLDDARTRTELVGAPIDWRGRERADLLLARAELPALIRLLEERGAGRAGLMAFTAERVRALEPELGVDLDHRSIPHEVPHWIGRGSHPGAVHLHKGCYRGQETVARVENLGRSPRVAVLLLLDGSAPTEPHAGEAILRGQRAVGRLGTVVHDSDYGPIAFALLKRSALGQPGLHVGDTAVAVDPDSLPRDEGERAGRAAVNRLRGR</sequence>
<name>A0A9X1QS05_9CORY</name>
<dbReference type="InterPro" id="IPR027266">
    <property type="entry name" value="TrmE/GcvT-like"/>
</dbReference>
<accession>A0A9X1QS05</accession>
<dbReference type="Gene3D" id="3.30.1360.120">
    <property type="entry name" value="Probable tRNA modification gtpase trme, domain 1"/>
    <property type="match status" value="1"/>
</dbReference>